<organism evidence="7 8">
    <name type="scientific">Anaerosacchariphilus polymeriproducens</name>
    <dbReference type="NCBI Taxonomy" id="1812858"/>
    <lineage>
        <taxon>Bacteria</taxon>
        <taxon>Bacillati</taxon>
        <taxon>Bacillota</taxon>
        <taxon>Clostridia</taxon>
        <taxon>Lachnospirales</taxon>
        <taxon>Lachnospiraceae</taxon>
        <taxon>Anaerosacchariphilus</taxon>
    </lineage>
</organism>
<keyword evidence="8" id="KW-1185">Reference proteome</keyword>
<dbReference type="Proteomes" id="UP000255036">
    <property type="component" value="Unassembled WGS sequence"/>
</dbReference>
<keyword evidence="5 6" id="KW-0472">Membrane</keyword>
<sequence length="476" mass="54614">MGAYMEKRSNLQNLINGTVLYFVATFISKSMSLLMLRFITREIATESYGYYDVIVSLVPLFLPIFTVQSIEAIFRFLFDADENQKKQLLSNLWVIVFMGNLAALVLLVVIDAFFVPIRYMCGFYFYYVVSVFLNMYQRVARSYGKSKKFAISGIINSLFLVVFQIISLYVFCADVNGLLYSYVLAGLFACLYLEMHTKSLQQFKLRYINKYHIKKLIGFGLPLVPNNISWWASSSINRMLIITFISENASGLFGVANKFSSILAMLTGVFQLAWQESAIISYNSKEKSKYYSKVYSKYFFLLFGGCCFVLPIIKICFPLLVSESYQSVWILIPLLMFGTSASSMSMFYGAGYIASQKTKDAFWTTIVGAVINIVICLTFIKPFGLFAPALSSLIAYIIVWVIRHITMKNYFQIKIEWKWLVIVILMGIISTTTYYFAGNIMNWLVFFIIFIFMALGNHDVISKCIKKKNKKNRTIK</sequence>
<feature type="transmembrane region" description="Helical" evidence="6">
    <location>
        <begin position="417"/>
        <end position="437"/>
    </location>
</feature>
<dbReference type="GO" id="GO:0005886">
    <property type="term" value="C:plasma membrane"/>
    <property type="evidence" value="ECO:0007669"/>
    <property type="project" value="UniProtKB-SubCell"/>
</dbReference>
<feature type="transmembrane region" description="Helical" evidence="6">
    <location>
        <begin position="361"/>
        <end position="380"/>
    </location>
</feature>
<keyword evidence="3 6" id="KW-0812">Transmembrane</keyword>
<evidence type="ECO:0000256" key="1">
    <source>
        <dbReference type="ARBA" id="ARBA00004651"/>
    </source>
</evidence>
<dbReference type="Pfam" id="PF01943">
    <property type="entry name" value="Polysacc_synt"/>
    <property type="match status" value="1"/>
</dbReference>
<feature type="transmembrane region" description="Helical" evidence="6">
    <location>
        <begin position="149"/>
        <end position="171"/>
    </location>
</feature>
<feature type="transmembrane region" description="Helical" evidence="6">
    <location>
        <begin position="14"/>
        <end position="36"/>
    </location>
</feature>
<evidence type="ECO:0000256" key="4">
    <source>
        <dbReference type="ARBA" id="ARBA00022989"/>
    </source>
</evidence>
<dbReference type="InterPro" id="IPR050833">
    <property type="entry name" value="Poly_Biosynth_Transport"/>
</dbReference>
<reference evidence="7 8" key="1">
    <citation type="submission" date="2018-07" db="EMBL/GenBank/DDBJ databases">
        <title>Anaerosacharophilus polymeroproducens gen. nov. sp. nov., an anaerobic bacterium isolated from salt field.</title>
        <authorList>
            <person name="Kim W."/>
            <person name="Yang S.-H."/>
            <person name="Oh J."/>
            <person name="Lee J.-H."/>
            <person name="Kwon K.K."/>
        </authorList>
    </citation>
    <scope>NUCLEOTIDE SEQUENCE [LARGE SCALE GENOMIC DNA]</scope>
    <source>
        <strain evidence="7 8">MCWD5</strain>
    </source>
</reference>
<proteinExistence type="predicted"/>
<feature type="transmembrane region" description="Helical" evidence="6">
    <location>
        <begin position="443"/>
        <end position="461"/>
    </location>
</feature>
<accession>A0A371AQY9</accession>
<dbReference type="PANTHER" id="PTHR30250:SF11">
    <property type="entry name" value="O-ANTIGEN TRANSPORTER-RELATED"/>
    <property type="match status" value="1"/>
</dbReference>
<keyword evidence="4 6" id="KW-1133">Transmembrane helix</keyword>
<protein>
    <submittedName>
        <fullName evidence="7">Uncharacterized protein</fullName>
    </submittedName>
</protein>
<comment type="caution">
    <text evidence="7">The sequence shown here is derived from an EMBL/GenBank/DDBJ whole genome shotgun (WGS) entry which is preliminary data.</text>
</comment>
<evidence type="ECO:0000256" key="2">
    <source>
        <dbReference type="ARBA" id="ARBA00022475"/>
    </source>
</evidence>
<evidence type="ECO:0000313" key="8">
    <source>
        <dbReference type="Proteomes" id="UP000255036"/>
    </source>
</evidence>
<feature type="transmembrane region" description="Helical" evidence="6">
    <location>
        <begin position="386"/>
        <end position="405"/>
    </location>
</feature>
<feature type="transmembrane region" description="Helical" evidence="6">
    <location>
        <begin position="88"/>
        <end position="110"/>
    </location>
</feature>
<feature type="transmembrane region" description="Helical" evidence="6">
    <location>
        <begin position="48"/>
        <end position="67"/>
    </location>
</feature>
<name>A0A371AQY9_9FIRM</name>
<evidence type="ECO:0000313" key="7">
    <source>
        <dbReference type="EMBL" id="RDU22001.1"/>
    </source>
</evidence>
<feature type="transmembrane region" description="Helical" evidence="6">
    <location>
        <begin position="116"/>
        <end position="137"/>
    </location>
</feature>
<feature type="transmembrane region" description="Helical" evidence="6">
    <location>
        <begin position="295"/>
        <end position="321"/>
    </location>
</feature>
<dbReference type="InterPro" id="IPR002797">
    <property type="entry name" value="Polysacc_synth"/>
</dbReference>
<comment type="subcellular location">
    <subcellularLocation>
        <location evidence="1">Cell membrane</location>
        <topology evidence="1">Multi-pass membrane protein</topology>
    </subcellularLocation>
</comment>
<gene>
    <name evidence="7" type="ORF">DWV06_15830</name>
</gene>
<evidence type="ECO:0000256" key="5">
    <source>
        <dbReference type="ARBA" id="ARBA00023136"/>
    </source>
</evidence>
<feature type="transmembrane region" description="Helical" evidence="6">
    <location>
        <begin position="327"/>
        <end position="349"/>
    </location>
</feature>
<evidence type="ECO:0000256" key="3">
    <source>
        <dbReference type="ARBA" id="ARBA00022692"/>
    </source>
</evidence>
<dbReference type="PANTHER" id="PTHR30250">
    <property type="entry name" value="PST FAMILY PREDICTED COLANIC ACID TRANSPORTER"/>
    <property type="match status" value="1"/>
</dbReference>
<keyword evidence="2" id="KW-1003">Cell membrane</keyword>
<dbReference type="EMBL" id="QRCT01000050">
    <property type="protein sequence ID" value="RDU22001.1"/>
    <property type="molecule type" value="Genomic_DNA"/>
</dbReference>
<evidence type="ECO:0000256" key="6">
    <source>
        <dbReference type="SAM" id="Phobius"/>
    </source>
</evidence>
<feature type="transmembrane region" description="Helical" evidence="6">
    <location>
        <begin position="177"/>
        <end position="195"/>
    </location>
</feature>
<dbReference type="AlphaFoldDB" id="A0A371AQY9"/>